<dbReference type="GO" id="GO:0035447">
    <property type="term" value="F:mycothiol synthase activity"/>
    <property type="evidence" value="ECO:0007669"/>
    <property type="project" value="UniProtKB-EC"/>
</dbReference>
<evidence type="ECO:0000313" key="4">
    <source>
        <dbReference type="EMBL" id="ODN70749.1"/>
    </source>
</evidence>
<dbReference type="InterPro" id="IPR011991">
    <property type="entry name" value="ArsR-like_HTH"/>
</dbReference>
<dbReference type="InterPro" id="IPR036390">
    <property type="entry name" value="WH_DNA-bd_sf"/>
</dbReference>
<reference evidence="4 5" key="1">
    <citation type="submission" date="2016-07" db="EMBL/GenBank/DDBJ databases">
        <title>Draft Genome Sequence of Methylobrevis pamukkalensis PK2.</title>
        <authorList>
            <person name="Vasilenko O.V."/>
            <person name="Doronina N.V."/>
            <person name="Shmareva M.N."/>
            <person name="Tarlachkov S.V."/>
            <person name="Mustakhimov I."/>
            <person name="Trotsenko Y.A."/>
        </authorList>
    </citation>
    <scope>NUCLEOTIDE SEQUENCE [LARGE SCALE GENOMIC DNA]</scope>
    <source>
        <strain evidence="4 5">PK2</strain>
    </source>
</reference>
<dbReference type="CDD" id="cd04301">
    <property type="entry name" value="NAT_SF"/>
    <property type="match status" value="1"/>
</dbReference>
<dbReference type="SUPFAM" id="SSF55729">
    <property type="entry name" value="Acyl-CoA N-acyltransferases (Nat)"/>
    <property type="match status" value="1"/>
</dbReference>
<dbReference type="GO" id="GO:0008080">
    <property type="term" value="F:N-acetyltransferase activity"/>
    <property type="evidence" value="ECO:0007669"/>
    <property type="project" value="InterPro"/>
</dbReference>
<dbReference type="EC" id="2.3.1.189" evidence="4"/>
<dbReference type="Gene3D" id="3.40.630.30">
    <property type="match status" value="1"/>
</dbReference>
<dbReference type="InterPro" id="IPR050769">
    <property type="entry name" value="NAT_camello-type"/>
</dbReference>
<dbReference type="PANTHER" id="PTHR13947">
    <property type="entry name" value="GNAT FAMILY N-ACETYLTRANSFERASE"/>
    <property type="match status" value="1"/>
</dbReference>
<organism evidence="4 5">
    <name type="scientific">Methylobrevis pamukkalensis</name>
    <dbReference type="NCBI Taxonomy" id="1439726"/>
    <lineage>
        <taxon>Bacteria</taxon>
        <taxon>Pseudomonadati</taxon>
        <taxon>Pseudomonadota</taxon>
        <taxon>Alphaproteobacteria</taxon>
        <taxon>Hyphomicrobiales</taxon>
        <taxon>Pleomorphomonadaceae</taxon>
        <taxon>Methylobrevis</taxon>
    </lineage>
</organism>
<evidence type="ECO:0000313" key="5">
    <source>
        <dbReference type="Proteomes" id="UP000094622"/>
    </source>
</evidence>
<dbReference type="PROSITE" id="PS51186">
    <property type="entry name" value="GNAT"/>
    <property type="match status" value="1"/>
</dbReference>
<dbReference type="AlphaFoldDB" id="A0A1E3H346"/>
<proteinExistence type="predicted"/>
<feature type="domain" description="N-acetyltransferase" evidence="3">
    <location>
        <begin position="183"/>
        <end position="327"/>
    </location>
</feature>
<dbReference type="InterPro" id="IPR036388">
    <property type="entry name" value="WH-like_DNA-bd_sf"/>
</dbReference>
<dbReference type="SUPFAM" id="SSF46785">
    <property type="entry name" value="Winged helix' DNA-binding domain"/>
    <property type="match status" value="1"/>
</dbReference>
<dbReference type="InterPro" id="IPR000182">
    <property type="entry name" value="GNAT_dom"/>
</dbReference>
<protein>
    <submittedName>
        <fullName evidence="4">Mycothiol acetyltransferase</fullName>
        <ecNumber evidence="4">2.3.1.189</ecNumber>
    </submittedName>
</protein>
<evidence type="ECO:0000256" key="1">
    <source>
        <dbReference type="ARBA" id="ARBA00022679"/>
    </source>
</evidence>
<comment type="caution">
    <text evidence="4">The sequence shown here is derived from an EMBL/GenBank/DDBJ whole genome shotgun (WGS) entry which is preliminary data.</text>
</comment>
<dbReference type="GO" id="GO:0003700">
    <property type="term" value="F:DNA-binding transcription factor activity"/>
    <property type="evidence" value="ECO:0007669"/>
    <property type="project" value="InterPro"/>
</dbReference>
<dbReference type="Proteomes" id="UP000094622">
    <property type="component" value="Unassembled WGS sequence"/>
</dbReference>
<dbReference type="CDD" id="cd00090">
    <property type="entry name" value="HTH_ARSR"/>
    <property type="match status" value="1"/>
</dbReference>
<gene>
    <name evidence="4" type="primary">mshD_2</name>
    <name evidence="4" type="ORF">A6302_01909</name>
</gene>
<keyword evidence="1 4" id="KW-0808">Transferase</keyword>
<keyword evidence="4" id="KW-0012">Acyltransferase</keyword>
<evidence type="ECO:0000259" key="3">
    <source>
        <dbReference type="PROSITE" id="PS51186"/>
    </source>
</evidence>
<dbReference type="Gene3D" id="1.10.10.10">
    <property type="entry name" value="Winged helix-like DNA-binding domain superfamily/Winged helix DNA-binding domain"/>
    <property type="match status" value="1"/>
</dbReference>
<dbReference type="PANTHER" id="PTHR13947:SF37">
    <property type="entry name" value="LD18367P"/>
    <property type="match status" value="1"/>
</dbReference>
<name>A0A1E3H346_9HYPH</name>
<dbReference type="PROSITE" id="PS50995">
    <property type="entry name" value="HTH_MARR_2"/>
    <property type="match status" value="1"/>
</dbReference>
<evidence type="ECO:0000259" key="2">
    <source>
        <dbReference type="PROSITE" id="PS50995"/>
    </source>
</evidence>
<sequence length="327" mass="35690">MTSATSHMPKATIMRPAQSALPPDLDAAVETVRAFNRVWTRRIGVIGDSDLYSPFSLAEARILYEVANGHDVAATDLAAGLGLDAGYLSRLLTRLEKAGLLTRTAGGPDGRRRTLELTPAGRQAADDLRARTRTELAVLLETFPDTERAGLVAAMAAATRRLGGGLPAPIVLRPHRIGDLGWVVHRHGRLYAEEHGWDIRFEALVAEILAGIIRNFDPARDGSWIAESDGAIVGSVFVVRTDDPDTAKLRLLLVEPAARGRGLGRLLVDTALACARERGYRRMVLWTNDPLVTARRIYERAGFSLVSEQSHSDFGPEMTGQMWEKVL</sequence>
<feature type="domain" description="HTH marR-type" evidence="2">
    <location>
        <begin position="18"/>
        <end position="160"/>
    </location>
</feature>
<dbReference type="Pfam" id="PF00583">
    <property type="entry name" value="Acetyltransf_1"/>
    <property type="match status" value="1"/>
</dbReference>
<dbReference type="SMART" id="SM00347">
    <property type="entry name" value="HTH_MARR"/>
    <property type="match status" value="1"/>
</dbReference>
<dbReference type="EMBL" id="MCRJ01000040">
    <property type="protein sequence ID" value="ODN70749.1"/>
    <property type="molecule type" value="Genomic_DNA"/>
</dbReference>
<accession>A0A1E3H346</accession>
<dbReference type="InterPro" id="IPR000835">
    <property type="entry name" value="HTH_MarR-typ"/>
</dbReference>
<dbReference type="InterPro" id="IPR016181">
    <property type="entry name" value="Acyl_CoA_acyltransferase"/>
</dbReference>
<keyword evidence="5" id="KW-1185">Reference proteome</keyword>
<dbReference type="Pfam" id="PF12802">
    <property type="entry name" value="MarR_2"/>
    <property type="match status" value="1"/>
</dbReference>